<dbReference type="Proteomes" id="UP001177898">
    <property type="component" value="Unassembled WGS sequence"/>
</dbReference>
<dbReference type="EMBL" id="JAVCYS010000002">
    <property type="protein sequence ID" value="MDQ1851039.1"/>
    <property type="molecule type" value="Genomic_DNA"/>
</dbReference>
<name>A0ABU0V325_9BACI</name>
<organism evidence="1 2">
    <name type="scientific">Bacillus stercoris</name>
    <dbReference type="NCBI Taxonomy" id="2054641"/>
    <lineage>
        <taxon>Bacteria</taxon>
        <taxon>Bacillati</taxon>
        <taxon>Bacillota</taxon>
        <taxon>Bacilli</taxon>
        <taxon>Bacillales</taxon>
        <taxon>Bacillaceae</taxon>
        <taxon>Bacillus</taxon>
    </lineage>
</organism>
<evidence type="ECO:0000313" key="1">
    <source>
        <dbReference type="EMBL" id="MDQ1851039.1"/>
    </source>
</evidence>
<reference evidence="1" key="1">
    <citation type="submission" date="2023-08" db="EMBL/GenBank/DDBJ databases">
        <title>Functional annotation and safety assessment of Bacillus stercoris.</title>
        <authorList>
            <person name="Pandit N.T."/>
            <person name="Ahir S.V."/>
            <person name="Chauhan D.A."/>
            <person name="Bose A."/>
            <person name="Dunlap C."/>
            <person name="Doshi J.A."/>
        </authorList>
    </citation>
    <scope>NUCLEOTIDE SEQUENCE</scope>
    <source>
        <strain evidence="1">ZBMF30</strain>
    </source>
</reference>
<accession>A0ABU0V325</accession>
<proteinExistence type="predicted"/>
<sequence length="148" mass="17465">MKVPYLSDDAQGIEDALDYVTSVQNPRVNKEFVYSLSHQYDIEPTTVYIKSNFEPTTFELLLAYLMFKACEATEEEETELHQEQFKSILTTYYKEIGLESVPVGIQPIEFDLYTVWEKWCGKYERTLRIKCFEKDGLIEYLKNMLQEV</sequence>
<keyword evidence="2" id="KW-1185">Reference proteome</keyword>
<evidence type="ECO:0000313" key="2">
    <source>
        <dbReference type="Proteomes" id="UP001177898"/>
    </source>
</evidence>
<gene>
    <name evidence="1" type="ORF">RAQ16_01305</name>
</gene>
<protein>
    <submittedName>
        <fullName evidence="1">Uncharacterized protein</fullName>
    </submittedName>
</protein>
<dbReference type="RefSeq" id="WP_306644856.1">
    <property type="nucleotide sequence ID" value="NZ_JAVCYS010000002.1"/>
</dbReference>
<comment type="caution">
    <text evidence="1">The sequence shown here is derived from an EMBL/GenBank/DDBJ whole genome shotgun (WGS) entry which is preliminary data.</text>
</comment>